<dbReference type="Proteomes" id="UP000515160">
    <property type="component" value="Chromosome 3"/>
</dbReference>
<dbReference type="OrthoDB" id="7883852at2759"/>
<name>A0A6P8WRN7_DROAB</name>
<dbReference type="GeneID" id="117566566"/>
<keyword evidence="3" id="KW-1185">Reference proteome</keyword>
<organism evidence="3 4">
    <name type="scientific">Drosophila albomicans</name>
    <name type="common">Fruit fly</name>
    <dbReference type="NCBI Taxonomy" id="7291"/>
    <lineage>
        <taxon>Eukaryota</taxon>
        <taxon>Metazoa</taxon>
        <taxon>Ecdysozoa</taxon>
        <taxon>Arthropoda</taxon>
        <taxon>Hexapoda</taxon>
        <taxon>Insecta</taxon>
        <taxon>Pterygota</taxon>
        <taxon>Neoptera</taxon>
        <taxon>Endopterygota</taxon>
        <taxon>Diptera</taxon>
        <taxon>Brachycera</taxon>
        <taxon>Muscomorpha</taxon>
        <taxon>Ephydroidea</taxon>
        <taxon>Drosophilidae</taxon>
        <taxon>Drosophila</taxon>
    </lineage>
</organism>
<dbReference type="AlphaFoldDB" id="A0A6P8WRN7"/>
<evidence type="ECO:0000313" key="4">
    <source>
        <dbReference type="RefSeq" id="XP_034101998.1"/>
    </source>
</evidence>
<accession>A0A6P8WRN7</accession>
<evidence type="ECO:0000313" key="3">
    <source>
        <dbReference type="Proteomes" id="UP000515160"/>
    </source>
</evidence>
<feature type="region of interest" description="Disordered" evidence="1">
    <location>
        <begin position="294"/>
        <end position="371"/>
    </location>
</feature>
<feature type="compositionally biased region" description="Pro residues" evidence="1">
    <location>
        <begin position="313"/>
        <end position="333"/>
    </location>
</feature>
<feature type="region of interest" description="Disordered" evidence="1">
    <location>
        <begin position="211"/>
        <end position="274"/>
    </location>
</feature>
<evidence type="ECO:0000256" key="2">
    <source>
        <dbReference type="SAM" id="SignalP"/>
    </source>
</evidence>
<dbReference type="RefSeq" id="XP_034101998.1">
    <property type="nucleotide sequence ID" value="XM_034246107.1"/>
</dbReference>
<dbReference type="PROSITE" id="PS51257">
    <property type="entry name" value="PROKAR_LIPOPROTEIN"/>
    <property type="match status" value="1"/>
</dbReference>
<feature type="compositionally biased region" description="Basic residues" evidence="1">
    <location>
        <begin position="227"/>
        <end position="243"/>
    </location>
</feature>
<feature type="compositionally biased region" description="Acidic residues" evidence="1">
    <location>
        <begin position="344"/>
        <end position="365"/>
    </location>
</feature>
<sequence>MQSSVLRYLSLLFVLATLSCLQAAPSADKQTVEQSSPKAEQLVRVYPINEEQYEKLLKLTNGKNLISEARLTSAGFTAVRNSLDNGWNSLLRIIGLTTTSRSEQSKIDFDGQPLCVMKRSLSDAVVDATEPRALETKELSDEDSVINCIVVLKKDPAIESQSAVNNPSFAPYWYHENNAAVVPEQELPIEPQTNEPVAPAVAEPVSIAAESNKEQLVATTTPAPKVNKPKPKTRSKSKSKVQKKKSDAGASREYNPYGLPPPPLPPTLYGSSYGSPYGGGYPYGGFNQNPYDGFNPYGSFGNQPGYGQFPPSIGQPPLYPSSPYYRPPPPPFNPYQFYEQTAALEEEEDEDEEAYEVDGDVDGSYENEYYH</sequence>
<feature type="chain" id="PRO_5028086039" evidence="2">
    <location>
        <begin position="24"/>
        <end position="371"/>
    </location>
</feature>
<evidence type="ECO:0000256" key="1">
    <source>
        <dbReference type="SAM" id="MobiDB-lite"/>
    </source>
</evidence>
<reference evidence="4" key="1">
    <citation type="submission" date="2025-08" db="UniProtKB">
        <authorList>
            <consortium name="RefSeq"/>
        </authorList>
    </citation>
    <scope>IDENTIFICATION</scope>
    <source>
        <strain evidence="4">15112-1751.03</strain>
        <tissue evidence="4">Whole Adult</tissue>
    </source>
</reference>
<feature type="signal peptide" evidence="2">
    <location>
        <begin position="1"/>
        <end position="23"/>
    </location>
</feature>
<gene>
    <name evidence="4" type="primary">LOC117566566</name>
</gene>
<protein>
    <submittedName>
        <fullName evidence="4">Uncharacterized protein LOC117566566</fullName>
    </submittedName>
</protein>
<keyword evidence="2" id="KW-0732">Signal</keyword>
<proteinExistence type="predicted"/>